<dbReference type="STRING" id="1658174.A0A1J9QLC5"/>
<evidence type="ECO:0000313" key="3">
    <source>
        <dbReference type="Proteomes" id="UP000242791"/>
    </source>
</evidence>
<evidence type="ECO:0000313" key="2">
    <source>
        <dbReference type="EMBL" id="OJD21027.1"/>
    </source>
</evidence>
<proteinExistence type="predicted"/>
<dbReference type="AlphaFoldDB" id="A0A1J9QLC5"/>
<sequence length="182" mass="20494">TVSNRKSKASIRRSLTKLVSIKRNPKTKLLIRPRSPQKPSGSSQPPRLSLPDKLPSRSHKKDRNDAFRECVICAEMKPLGRNGSNFPTFPRCLYDPLTCSNCVSKHIVMTLKTRAPINHSKPADKGTINWSLCTCPQCNIPLTEWEIRSVLSRTENAVITGVAARKELESLPRWTWCLSITC</sequence>
<evidence type="ECO:0000256" key="1">
    <source>
        <dbReference type="SAM" id="MobiDB-lite"/>
    </source>
</evidence>
<protein>
    <submittedName>
        <fullName evidence="2">Uncharacterized protein</fullName>
    </submittedName>
</protein>
<name>A0A1J9QLC5_9EURO</name>
<organism evidence="2 3">
    <name type="scientific">Blastomyces percursus</name>
    <dbReference type="NCBI Taxonomy" id="1658174"/>
    <lineage>
        <taxon>Eukaryota</taxon>
        <taxon>Fungi</taxon>
        <taxon>Dikarya</taxon>
        <taxon>Ascomycota</taxon>
        <taxon>Pezizomycotina</taxon>
        <taxon>Eurotiomycetes</taxon>
        <taxon>Eurotiomycetidae</taxon>
        <taxon>Onygenales</taxon>
        <taxon>Ajellomycetaceae</taxon>
        <taxon>Blastomyces</taxon>
    </lineage>
</organism>
<gene>
    <name evidence="2" type="ORF">ACJ73_07634</name>
</gene>
<accession>A0A1J9QLC5</accession>
<reference evidence="2 3" key="1">
    <citation type="submission" date="2015-08" db="EMBL/GenBank/DDBJ databases">
        <title>Emmonsia species relationships and genome sequence.</title>
        <authorList>
            <person name="Cuomo C.A."/>
            <person name="Schwartz I.S."/>
            <person name="Kenyon C."/>
            <person name="De Hoog G.S."/>
            <person name="Govender N.P."/>
            <person name="Botha A."/>
            <person name="Moreno L."/>
            <person name="De Vries M."/>
            <person name="Munoz J.F."/>
            <person name="Stielow J.B."/>
        </authorList>
    </citation>
    <scope>NUCLEOTIDE SEQUENCE [LARGE SCALE GENOMIC DNA]</scope>
    <source>
        <strain evidence="2 3">EI222</strain>
    </source>
</reference>
<dbReference type="OrthoDB" id="1431934at2759"/>
<dbReference type="VEuPathDB" id="FungiDB:ACJ73_07634"/>
<dbReference type="Proteomes" id="UP000242791">
    <property type="component" value="Unassembled WGS sequence"/>
</dbReference>
<keyword evidence="3" id="KW-1185">Reference proteome</keyword>
<dbReference type="EMBL" id="LGTZ01001589">
    <property type="protein sequence ID" value="OJD21027.1"/>
    <property type="molecule type" value="Genomic_DNA"/>
</dbReference>
<feature type="non-terminal residue" evidence="2">
    <location>
        <position position="1"/>
    </location>
</feature>
<comment type="caution">
    <text evidence="2">The sequence shown here is derived from an EMBL/GenBank/DDBJ whole genome shotgun (WGS) entry which is preliminary data.</text>
</comment>
<feature type="compositionally biased region" description="Basic residues" evidence="1">
    <location>
        <begin position="1"/>
        <end position="15"/>
    </location>
</feature>
<feature type="compositionally biased region" description="Low complexity" evidence="1">
    <location>
        <begin position="32"/>
        <end position="47"/>
    </location>
</feature>
<feature type="region of interest" description="Disordered" evidence="1">
    <location>
        <begin position="1"/>
        <end position="62"/>
    </location>
</feature>